<name>A0A8H3CNH1_9AGAM</name>
<dbReference type="Proteomes" id="UP000663853">
    <property type="component" value="Unassembled WGS sequence"/>
</dbReference>
<evidence type="ECO:0000313" key="2">
    <source>
        <dbReference type="Proteomes" id="UP000663853"/>
    </source>
</evidence>
<proteinExistence type="predicted"/>
<evidence type="ECO:0000313" key="1">
    <source>
        <dbReference type="EMBL" id="CAE6488158.1"/>
    </source>
</evidence>
<organism evidence="1 2">
    <name type="scientific">Rhizoctonia solani</name>
    <dbReference type="NCBI Taxonomy" id="456999"/>
    <lineage>
        <taxon>Eukaryota</taxon>
        <taxon>Fungi</taxon>
        <taxon>Dikarya</taxon>
        <taxon>Basidiomycota</taxon>
        <taxon>Agaricomycotina</taxon>
        <taxon>Agaricomycetes</taxon>
        <taxon>Cantharellales</taxon>
        <taxon>Ceratobasidiaceae</taxon>
        <taxon>Rhizoctonia</taxon>
    </lineage>
</organism>
<sequence>MEEAGVEAYDTIEHITALDSAECGPSDCLIQLDFEENVRLELLIDICREISQHELAQVYTVQRFNCYFYAQTILLCTLCKPYGWCEDYIWDATAKYAGPMQGEVITTRMPLANFRQNSKITIRVLDKQPSRLTPASGATVYNPDMPSSTRSNSNWRAALRMIRPRSNGSQSNTMKETDIGDLQEYLSNMIRAHTVRVEQYKFQLKCEAWDVEWDIKEAMNDIWGKRWPLLGQIEDMYLTLAEPVTLVPDSTKSPSFIGQNGHLLREYNSRAIPKLAPLIIDQSAPS</sequence>
<protein>
    <submittedName>
        <fullName evidence="1">Uncharacterized protein</fullName>
    </submittedName>
</protein>
<accession>A0A8H3CNH1</accession>
<dbReference type="AlphaFoldDB" id="A0A8H3CNH1"/>
<dbReference type="EMBL" id="CAJMXA010002859">
    <property type="protein sequence ID" value="CAE6488158.1"/>
    <property type="molecule type" value="Genomic_DNA"/>
</dbReference>
<reference evidence="1" key="1">
    <citation type="submission" date="2021-01" db="EMBL/GenBank/DDBJ databases">
        <authorList>
            <person name="Kaushik A."/>
        </authorList>
    </citation>
    <scope>NUCLEOTIDE SEQUENCE</scope>
    <source>
        <strain evidence="1">AG6-10EEA</strain>
    </source>
</reference>
<comment type="caution">
    <text evidence="1">The sequence shown here is derived from an EMBL/GenBank/DDBJ whole genome shotgun (WGS) entry which is preliminary data.</text>
</comment>
<gene>
    <name evidence="1" type="ORF">RDB_LOCUS97839</name>
</gene>